<dbReference type="AlphaFoldDB" id="A0A8J3VP45"/>
<dbReference type="InterPro" id="IPR045794">
    <property type="entry name" value="Trypco1"/>
</dbReference>
<organism evidence="2 3">
    <name type="scientific">Rugosimonospora africana</name>
    <dbReference type="NCBI Taxonomy" id="556532"/>
    <lineage>
        <taxon>Bacteria</taxon>
        <taxon>Bacillati</taxon>
        <taxon>Actinomycetota</taxon>
        <taxon>Actinomycetes</taxon>
        <taxon>Micromonosporales</taxon>
        <taxon>Micromonosporaceae</taxon>
        <taxon>Rugosimonospora</taxon>
    </lineage>
</organism>
<protein>
    <recommendedName>
        <fullName evidence="1">Trypsin-co-occurring domain-containing protein</fullName>
    </recommendedName>
</protein>
<evidence type="ECO:0000313" key="3">
    <source>
        <dbReference type="Proteomes" id="UP000642748"/>
    </source>
</evidence>
<evidence type="ECO:0000259" key="1">
    <source>
        <dbReference type="Pfam" id="PF19493"/>
    </source>
</evidence>
<feature type="domain" description="Trypsin-co-occurring" evidence="1">
    <location>
        <begin position="14"/>
        <end position="105"/>
    </location>
</feature>
<keyword evidence="3" id="KW-1185">Reference proteome</keyword>
<evidence type="ECO:0000313" key="2">
    <source>
        <dbReference type="EMBL" id="GIH12986.1"/>
    </source>
</evidence>
<dbReference type="RefSeq" id="WP_203916693.1">
    <property type="nucleotide sequence ID" value="NZ_BONZ01000013.1"/>
</dbReference>
<proteinExistence type="predicted"/>
<gene>
    <name evidence="2" type="ORF">Raf01_11580</name>
</gene>
<name>A0A8J3VP45_9ACTN</name>
<reference evidence="2" key="1">
    <citation type="submission" date="2021-01" db="EMBL/GenBank/DDBJ databases">
        <title>Whole genome shotgun sequence of Rugosimonospora africana NBRC 104875.</title>
        <authorList>
            <person name="Komaki H."/>
            <person name="Tamura T."/>
        </authorList>
    </citation>
    <scope>NUCLEOTIDE SEQUENCE</scope>
    <source>
        <strain evidence="2">NBRC 104875</strain>
    </source>
</reference>
<sequence>MPDSTDRSRVVPVEMPDGSVLRVEVAGTGGGDATAARRVRFADLRDDITNLTRLVTEAVAGAKLAAPRRVSVEFGVKLAVESNALVSVLAKVGGEASMVLRLEWEEPAATGAGPD</sequence>
<dbReference type="Proteomes" id="UP000642748">
    <property type="component" value="Unassembled WGS sequence"/>
</dbReference>
<accession>A0A8J3VP45</accession>
<dbReference type="EMBL" id="BONZ01000013">
    <property type="protein sequence ID" value="GIH12986.1"/>
    <property type="molecule type" value="Genomic_DNA"/>
</dbReference>
<comment type="caution">
    <text evidence="2">The sequence shown here is derived from an EMBL/GenBank/DDBJ whole genome shotgun (WGS) entry which is preliminary data.</text>
</comment>
<dbReference type="Pfam" id="PF19493">
    <property type="entry name" value="Trypco1"/>
    <property type="match status" value="1"/>
</dbReference>
<dbReference type="NCBIfam" id="NF041216">
    <property type="entry name" value="CU044_2847_fam"/>
    <property type="match status" value="1"/>
</dbReference>